<organism evidence="8 9">
    <name type="scientific">Streptomyces boluensis</name>
    <dbReference type="NCBI Taxonomy" id="1775135"/>
    <lineage>
        <taxon>Bacteria</taxon>
        <taxon>Bacillati</taxon>
        <taxon>Actinomycetota</taxon>
        <taxon>Actinomycetes</taxon>
        <taxon>Kitasatosporales</taxon>
        <taxon>Streptomycetaceae</taxon>
        <taxon>Streptomyces</taxon>
    </lineage>
</organism>
<dbReference type="Proteomes" id="UP000598297">
    <property type="component" value="Unassembled WGS sequence"/>
</dbReference>
<gene>
    <name evidence="8" type="ORF">GUY60_21970</name>
</gene>
<comment type="caution">
    <text evidence="8">The sequence shown here is derived from an EMBL/GenBank/DDBJ whole genome shotgun (WGS) entry which is preliminary data.</text>
</comment>
<dbReference type="AlphaFoldDB" id="A0A964XNB6"/>
<proteinExistence type="predicted"/>
<comment type="subcellular location">
    <subcellularLocation>
        <location evidence="1">Membrane</location>
        <topology evidence="1">Multi-pass membrane protein</topology>
    </subcellularLocation>
</comment>
<evidence type="ECO:0000256" key="1">
    <source>
        <dbReference type="ARBA" id="ARBA00004141"/>
    </source>
</evidence>
<keyword evidence="9" id="KW-1185">Reference proteome</keyword>
<evidence type="ECO:0000313" key="9">
    <source>
        <dbReference type="Proteomes" id="UP000598297"/>
    </source>
</evidence>
<keyword evidence="3 6" id="KW-1133">Transmembrane helix</keyword>
<reference evidence="8" key="1">
    <citation type="submission" date="2020-01" db="EMBL/GenBank/DDBJ databases">
        <title>Whole-genome analyses of novel actinobacteria.</title>
        <authorList>
            <person name="Sahin N."/>
        </authorList>
    </citation>
    <scope>NUCLEOTIDE SEQUENCE</scope>
    <source>
        <strain evidence="8">YC537</strain>
    </source>
</reference>
<evidence type="ECO:0000256" key="6">
    <source>
        <dbReference type="SAM" id="Phobius"/>
    </source>
</evidence>
<feature type="region of interest" description="Disordered" evidence="5">
    <location>
        <begin position="123"/>
        <end position="149"/>
    </location>
</feature>
<sequence>MIDGALSLGCGLVTGFAYLVSHATEADTSVPKLGGSVLCGALAVSFVNHVILVLLARRSVGKALVGTRVVRTADGGRPRLHQALGRWLGGFFFGIVVLPLAFAAGGSEAEPQDFAGLRIVRPRKGSQTDGFPQNRPAQDWDETPDRSGR</sequence>
<evidence type="ECO:0000313" key="8">
    <source>
        <dbReference type="EMBL" id="NBE54036.1"/>
    </source>
</evidence>
<feature type="transmembrane region" description="Helical" evidence="6">
    <location>
        <begin position="33"/>
        <end position="55"/>
    </location>
</feature>
<keyword evidence="4 6" id="KW-0472">Membrane</keyword>
<dbReference type="Pfam" id="PF06271">
    <property type="entry name" value="RDD"/>
    <property type="match status" value="1"/>
</dbReference>
<dbReference type="GO" id="GO:0016020">
    <property type="term" value="C:membrane"/>
    <property type="evidence" value="ECO:0007669"/>
    <property type="project" value="UniProtKB-SubCell"/>
</dbReference>
<evidence type="ECO:0000256" key="3">
    <source>
        <dbReference type="ARBA" id="ARBA00022989"/>
    </source>
</evidence>
<accession>A0A964XNB6</accession>
<evidence type="ECO:0000256" key="2">
    <source>
        <dbReference type="ARBA" id="ARBA00022692"/>
    </source>
</evidence>
<feature type="transmembrane region" description="Helical" evidence="6">
    <location>
        <begin position="87"/>
        <end position="105"/>
    </location>
</feature>
<keyword evidence="2 6" id="KW-0812">Transmembrane</keyword>
<evidence type="ECO:0000256" key="4">
    <source>
        <dbReference type="ARBA" id="ARBA00023136"/>
    </source>
</evidence>
<protein>
    <submittedName>
        <fullName evidence="8">RDD family protein</fullName>
    </submittedName>
</protein>
<dbReference type="EMBL" id="JAAAHS010000184">
    <property type="protein sequence ID" value="NBE54036.1"/>
    <property type="molecule type" value="Genomic_DNA"/>
</dbReference>
<evidence type="ECO:0000256" key="5">
    <source>
        <dbReference type="SAM" id="MobiDB-lite"/>
    </source>
</evidence>
<evidence type="ECO:0000259" key="7">
    <source>
        <dbReference type="Pfam" id="PF06271"/>
    </source>
</evidence>
<name>A0A964XNB6_9ACTN</name>
<dbReference type="OrthoDB" id="3536214at2"/>
<dbReference type="InterPro" id="IPR010432">
    <property type="entry name" value="RDD"/>
</dbReference>
<feature type="domain" description="RDD" evidence="7">
    <location>
        <begin position="5"/>
        <end position="102"/>
    </location>
</feature>